<evidence type="ECO:0000313" key="2">
    <source>
        <dbReference type="WBParaSite" id="nRc.2.0.1.t07942-RA"/>
    </source>
</evidence>
<sequence length="181" mass="20319">MYDKCLNFDLQAAGIDDKVKKRSAAKLLNQRSCELGKEREMLNNLIEEGIVVRQSIDAARTLTLKDLSMENGRSACMEKCASVLCFSGELEKEGNHVHKILCGDGPKVITHTLSAIGNDRQQLYQRLFESMSSVSSIMTNPEFLSGQEVQKINSLCHDFCQMYTAMLPDNTVIPKVELREE</sequence>
<dbReference type="Proteomes" id="UP000887565">
    <property type="component" value="Unplaced"/>
</dbReference>
<reference evidence="2" key="1">
    <citation type="submission" date="2022-11" db="UniProtKB">
        <authorList>
            <consortium name="WormBaseParasite"/>
        </authorList>
    </citation>
    <scope>IDENTIFICATION</scope>
</reference>
<protein>
    <submittedName>
        <fullName evidence="2">Uncharacterized protein</fullName>
    </submittedName>
</protein>
<name>A0A915I1C5_ROMCU</name>
<accession>A0A915I1C5</accession>
<keyword evidence="1" id="KW-1185">Reference proteome</keyword>
<proteinExistence type="predicted"/>
<dbReference type="AlphaFoldDB" id="A0A915I1C5"/>
<dbReference type="WBParaSite" id="nRc.2.0.1.t07942-RA">
    <property type="protein sequence ID" value="nRc.2.0.1.t07942-RA"/>
    <property type="gene ID" value="nRc.2.0.1.g07942"/>
</dbReference>
<organism evidence="1 2">
    <name type="scientific">Romanomermis culicivorax</name>
    <name type="common">Nematode worm</name>
    <dbReference type="NCBI Taxonomy" id="13658"/>
    <lineage>
        <taxon>Eukaryota</taxon>
        <taxon>Metazoa</taxon>
        <taxon>Ecdysozoa</taxon>
        <taxon>Nematoda</taxon>
        <taxon>Enoplea</taxon>
        <taxon>Dorylaimia</taxon>
        <taxon>Mermithida</taxon>
        <taxon>Mermithoidea</taxon>
        <taxon>Mermithidae</taxon>
        <taxon>Romanomermis</taxon>
    </lineage>
</organism>
<evidence type="ECO:0000313" key="1">
    <source>
        <dbReference type="Proteomes" id="UP000887565"/>
    </source>
</evidence>